<keyword evidence="9" id="KW-0067">ATP-binding</keyword>
<protein>
    <recommendedName>
        <fullName evidence="4 14">Pyruvate kinase</fullName>
        <ecNumber evidence="4 14">2.7.1.40</ecNumber>
    </recommendedName>
</protein>
<name>A0ABR0VRK2_REHGL</name>
<dbReference type="Gene3D" id="3.40.1380.20">
    <property type="entry name" value="Pyruvate kinase, C-terminal domain"/>
    <property type="match status" value="1"/>
</dbReference>
<gene>
    <name evidence="17" type="ORF">DH2020_029312</name>
</gene>
<comment type="similarity">
    <text evidence="3 14">Belongs to the pyruvate kinase family.</text>
</comment>
<feature type="domain" description="Pyruvate kinase C-terminal" evidence="16">
    <location>
        <begin position="527"/>
        <end position="626"/>
    </location>
</feature>
<feature type="domain" description="Pyruvate kinase barrel" evidence="15">
    <location>
        <begin position="160"/>
        <end position="488"/>
    </location>
</feature>
<evidence type="ECO:0000313" key="18">
    <source>
        <dbReference type="Proteomes" id="UP001318860"/>
    </source>
</evidence>
<comment type="pathway">
    <text evidence="2 14">Carbohydrate degradation; glycolysis; pyruvate from D-glyceraldehyde 3-phosphate: step 5/5.</text>
</comment>
<evidence type="ECO:0000259" key="15">
    <source>
        <dbReference type="Pfam" id="PF00224"/>
    </source>
</evidence>
<dbReference type="InterPro" id="IPR040442">
    <property type="entry name" value="Pyrv_kinase-like_dom_sf"/>
</dbReference>
<dbReference type="Proteomes" id="UP001318860">
    <property type="component" value="Unassembled WGS sequence"/>
</dbReference>
<dbReference type="NCBIfam" id="TIGR01064">
    <property type="entry name" value="pyruv_kin"/>
    <property type="match status" value="1"/>
</dbReference>
<dbReference type="InterPro" id="IPR011037">
    <property type="entry name" value="Pyrv_Knase-like_insert_dom_sf"/>
</dbReference>
<dbReference type="PANTHER" id="PTHR11817">
    <property type="entry name" value="PYRUVATE KINASE"/>
    <property type="match status" value="1"/>
</dbReference>
<comment type="caution">
    <text evidence="17">The sequence shown here is derived from an EMBL/GenBank/DDBJ whole genome shotgun (WGS) entry which is preliminary data.</text>
</comment>
<dbReference type="Pfam" id="PF00224">
    <property type="entry name" value="PK"/>
    <property type="match status" value="1"/>
</dbReference>
<evidence type="ECO:0000256" key="11">
    <source>
        <dbReference type="ARBA" id="ARBA00023152"/>
    </source>
</evidence>
<evidence type="ECO:0000256" key="6">
    <source>
        <dbReference type="ARBA" id="ARBA00022723"/>
    </source>
</evidence>
<keyword evidence="7" id="KW-0547">Nucleotide-binding</keyword>
<dbReference type="InterPro" id="IPR036918">
    <property type="entry name" value="Pyrv_Knase_C_sf"/>
</dbReference>
<dbReference type="InterPro" id="IPR001697">
    <property type="entry name" value="Pyr_Knase"/>
</dbReference>
<evidence type="ECO:0000256" key="1">
    <source>
        <dbReference type="ARBA" id="ARBA00001958"/>
    </source>
</evidence>
<comment type="cofactor">
    <cofactor evidence="1">
        <name>K(+)</name>
        <dbReference type="ChEBI" id="CHEBI:29103"/>
    </cofactor>
</comment>
<keyword evidence="6" id="KW-0479">Metal-binding</keyword>
<evidence type="ECO:0000256" key="8">
    <source>
        <dbReference type="ARBA" id="ARBA00022777"/>
    </source>
</evidence>
<evidence type="ECO:0000256" key="5">
    <source>
        <dbReference type="ARBA" id="ARBA00022679"/>
    </source>
</evidence>
<dbReference type="InterPro" id="IPR015806">
    <property type="entry name" value="Pyrv_Knase_insert_dom_sf"/>
</dbReference>
<evidence type="ECO:0000259" key="16">
    <source>
        <dbReference type="Pfam" id="PF02887"/>
    </source>
</evidence>
<keyword evidence="18" id="KW-1185">Reference proteome</keyword>
<dbReference type="EMBL" id="JABTTQ020001001">
    <property type="protein sequence ID" value="KAK6136951.1"/>
    <property type="molecule type" value="Genomic_DNA"/>
</dbReference>
<evidence type="ECO:0000256" key="14">
    <source>
        <dbReference type="RuleBase" id="RU000504"/>
    </source>
</evidence>
<dbReference type="Pfam" id="PF02887">
    <property type="entry name" value="PK_C"/>
    <property type="match status" value="1"/>
</dbReference>
<evidence type="ECO:0000256" key="10">
    <source>
        <dbReference type="ARBA" id="ARBA00022842"/>
    </source>
</evidence>
<proteinExistence type="inferred from homology"/>
<dbReference type="SUPFAM" id="SSF50800">
    <property type="entry name" value="PK beta-barrel domain-like"/>
    <property type="match status" value="1"/>
</dbReference>
<evidence type="ECO:0000256" key="2">
    <source>
        <dbReference type="ARBA" id="ARBA00004997"/>
    </source>
</evidence>
<keyword evidence="8 14" id="KW-0418">Kinase</keyword>
<dbReference type="SUPFAM" id="SSF51621">
    <property type="entry name" value="Phosphoenolpyruvate/pyruvate domain"/>
    <property type="match status" value="1"/>
</dbReference>
<evidence type="ECO:0000313" key="17">
    <source>
        <dbReference type="EMBL" id="KAK6136951.1"/>
    </source>
</evidence>
<accession>A0ABR0VRK2</accession>
<evidence type="ECO:0000256" key="7">
    <source>
        <dbReference type="ARBA" id="ARBA00022741"/>
    </source>
</evidence>
<dbReference type="InterPro" id="IPR015793">
    <property type="entry name" value="Pyrv_Knase_brl"/>
</dbReference>
<comment type="catalytic activity">
    <reaction evidence="13 14">
        <text>pyruvate + ATP = phosphoenolpyruvate + ADP + H(+)</text>
        <dbReference type="Rhea" id="RHEA:18157"/>
        <dbReference type="ChEBI" id="CHEBI:15361"/>
        <dbReference type="ChEBI" id="CHEBI:15378"/>
        <dbReference type="ChEBI" id="CHEBI:30616"/>
        <dbReference type="ChEBI" id="CHEBI:58702"/>
        <dbReference type="ChEBI" id="CHEBI:456216"/>
        <dbReference type="EC" id="2.7.1.40"/>
    </reaction>
</comment>
<dbReference type="SUPFAM" id="SSF52935">
    <property type="entry name" value="PK C-terminal domain-like"/>
    <property type="match status" value="1"/>
</dbReference>
<dbReference type="PROSITE" id="PS00110">
    <property type="entry name" value="PYRUVATE_KINASE"/>
    <property type="match status" value="1"/>
</dbReference>
<dbReference type="PRINTS" id="PR01050">
    <property type="entry name" value="PYRUVTKNASE"/>
</dbReference>
<keyword evidence="11 14" id="KW-0324">Glycolysis</keyword>
<dbReference type="EC" id="2.7.1.40" evidence="4 14"/>
<evidence type="ECO:0000256" key="13">
    <source>
        <dbReference type="ARBA" id="ARBA00048152"/>
    </source>
</evidence>
<dbReference type="Gene3D" id="2.40.33.10">
    <property type="entry name" value="PK beta-barrel domain-like"/>
    <property type="match status" value="1"/>
</dbReference>
<evidence type="ECO:0000256" key="4">
    <source>
        <dbReference type="ARBA" id="ARBA00012142"/>
    </source>
</evidence>
<keyword evidence="5 14" id="KW-0808">Transferase</keyword>
<dbReference type="Gene3D" id="3.20.20.60">
    <property type="entry name" value="Phosphoenolpyruvate-binding domains"/>
    <property type="match status" value="1"/>
</dbReference>
<evidence type="ECO:0000256" key="9">
    <source>
        <dbReference type="ARBA" id="ARBA00022840"/>
    </source>
</evidence>
<keyword evidence="10 14" id="KW-0460">Magnesium</keyword>
<dbReference type="InterPro" id="IPR018209">
    <property type="entry name" value="Pyrv_Knase_AS"/>
</dbReference>
<evidence type="ECO:0000256" key="3">
    <source>
        <dbReference type="ARBA" id="ARBA00008663"/>
    </source>
</evidence>
<dbReference type="InterPro" id="IPR015813">
    <property type="entry name" value="Pyrv/PenolPyrv_kinase-like_dom"/>
</dbReference>
<sequence length="645" mass="71009">MPQIAADLNAMLEQNPKTLANYIQNLGGFSKRPLPKYQEPFIFSITANLWDFTSPIRFFSKIMAVVGDLALKFGGMIKKDAAINLRKGVFGVPVSRHGVFFNPRKFRTSESRIRVQIQSVMQVGVESAVVSDDSNSLKGVLGFDVVSEVELREKGFLGLRKTKLVCTVGPACCSIDDLEKLALGGMNVARLNMCHNTREWHQDVIRKIKKLNEEKGYCVSVMIDTEGSQIHVVDHGAPSSVKAEDGSIWFFTTEKFEGSRPFTVQANYEGFSEGINVGDEIVFDGGMATFEVVEKVGNDLRCKCTDPGLLLPRAKLSFWRDGKLVTKNYELPTLSSKDWSDIEFGISEGVDFIAMSFVNDADAVTYLKNYVSTKSSKSIKVLAKIESLEALHKLEEIVEASDGIMIARGDLGVEIPLEQIPTVQEKITYVCRQLNKPVVVASQLLESMVEYPTPTRAEVADVSEAVRQYADALMLSGESAIGPFGQKALAVLNMTSSRMELWGREENRQNVLSQHILGSSLPDQIAEQICNCAAGMANNLGLDAIFVYTRHGQMASLISRNRPNPPIFAFTNNSSTRMALNLQWGVTPLLVDLSDDMEANISNSIDLIKTKGLIKTGDTVLVVSDIIPTSTTQTVFQSIMVKTIA</sequence>
<keyword evidence="12" id="KW-0670">Pyruvate</keyword>
<dbReference type="InterPro" id="IPR015795">
    <property type="entry name" value="Pyrv_Knase_C"/>
</dbReference>
<organism evidence="17 18">
    <name type="scientific">Rehmannia glutinosa</name>
    <name type="common">Chinese foxglove</name>
    <dbReference type="NCBI Taxonomy" id="99300"/>
    <lineage>
        <taxon>Eukaryota</taxon>
        <taxon>Viridiplantae</taxon>
        <taxon>Streptophyta</taxon>
        <taxon>Embryophyta</taxon>
        <taxon>Tracheophyta</taxon>
        <taxon>Spermatophyta</taxon>
        <taxon>Magnoliopsida</taxon>
        <taxon>eudicotyledons</taxon>
        <taxon>Gunneridae</taxon>
        <taxon>Pentapetalae</taxon>
        <taxon>asterids</taxon>
        <taxon>lamiids</taxon>
        <taxon>Lamiales</taxon>
        <taxon>Orobanchaceae</taxon>
        <taxon>Rehmannieae</taxon>
        <taxon>Rehmannia</taxon>
    </lineage>
</organism>
<evidence type="ECO:0000256" key="12">
    <source>
        <dbReference type="ARBA" id="ARBA00023317"/>
    </source>
</evidence>
<reference evidence="17 18" key="1">
    <citation type="journal article" date="2021" name="Comput. Struct. Biotechnol. J.">
        <title>De novo genome assembly of the potent medicinal plant Rehmannia glutinosa using nanopore technology.</title>
        <authorList>
            <person name="Ma L."/>
            <person name="Dong C."/>
            <person name="Song C."/>
            <person name="Wang X."/>
            <person name="Zheng X."/>
            <person name="Niu Y."/>
            <person name="Chen S."/>
            <person name="Feng W."/>
        </authorList>
    </citation>
    <scope>NUCLEOTIDE SEQUENCE [LARGE SCALE GENOMIC DNA]</scope>
    <source>
        <strain evidence="17">DH-2019</strain>
    </source>
</reference>